<dbReference type="PANTHER" id="PTHR37014">
    <property type="entry name" value="EXPRESSION LETHALITY PROTEIN HEL10, PUTATIVE (AFU_ORTHOLOGUE AFUA_1G06580)-RELATED"/>
    <property type="match status" value="1"/>
</dbReference>
<keyword evidence="3" id="KW-1185">Reference proteome</keyword>
<dbReference type="EMBL" id="MU839828">
    <property type="protein sequence ID" value="KAK1758849.1"/>
    <property type="molecule type" value="Genomic_DNA"/>
</dbReference>
<evidence type="ECO:0000313" key="2">
    <source>
        <dbReference type="EMBL" id="KAK1758849.1"/>
    </source>
</evidence>
<proteinExistence type="predicted"/>
<protein>
    <recommendedName>
        <fullName evidence="4">Glycine zipper 2TM domain-containing protein</fullName>
    </recommendedName>
</protein>
<feature type="compositionally biased region" description="Low complexity" evidence="1">
    <location>
        <begin position="37"/>
        <end position="46"/>
    </location>
</feature>
<dbReference type="PANTHER" id="PTHR37014:SF10">
    <property type="entry name" value="RICH PROTEIN MS8, PUTATIVE (AFU_ORTHOLOGUE AFUA_7G05650)-RELATED"/>
    <property type="match status" value="1"/>
</dbReference>
<organism evidence="2 3">
    <name type="scientific">Echria macrotheca</name>
    <dbReference type="NCBI Taxonomy" id="438768"/>
    <lineage>
        <taxon>Eukaryota</taxon>
        <taxon>Fungi</taxon>
        <taxon>Dikarya</taxon>
        <taxon>Ascomycota</taxon>
        <taxon>Pezizomycotina</taxon>
        <taxon>Sordariomycetes</taxon>
        <taxon>Sordariomycetidae</taxon>
        <taxon>Sordariales</taxon>
        <taxon>Schizotheciaceae</taxon>
        <taxon>Echria</taxon>
    </lineage>
</organism>
<accession>A0AAJ0FEK2</accession>
<dbReference type="Proteomes" id="UP001239445">
    <property type="component" value="Unassembled WGS sequence"/>
</dbReference>
<sequence length="169" mass="18228">MSAQEYYNPSPSGPSSHPAQQSTGSYPPQGPNPHPQQPQQSYPQQNGLSQPHSFFPPPNSHNTHPPATSNQPSPVPEKNENGNKSLLATALGSTTGAYLGGKLGNNKTLNKIMGGAVGAIAANVVEKKLKDRTRRKREDEDALAYGDLPGPKRREKVQRMENMYTAGPY</sequence>
<feature type="compositionally biased region" description="Polar residues" evidence="1">
    <location>
        <begin position="60"/>
        <end position="72"/>
    </location>
</feature>
<dbReference type="AlphaFoldDB" id="A0AAJ0FEK2"/>
<evidence type="ECO:0000313" key="3">
    <source>
        <dbReference type="Proteomes" id="UP001239445"/>
    </source>
</evidence>
<evidence type="ECO:0000256" key="1">
    <source>
        <dbReference type="SAM" id="MobiDB-lite"/>
    </source>
</evidence>
<gene>
    <name evidence="2" type="ORF">QBC47DRAFT_397672</name>
</gene>
<dbReference type="SUPFAM" id="SSF81995">
    <property type="entry name" value="beta-sandwich domain of Sec23/24"/>
    <property type="match status" value="1"/>
</dbReference>
<feature type="region of interest" description="Disordered" evidence="1">
    <location>
        <begin position="132"/>
        <end position="169"/>
    </location>
</feature>
<reference evidence="2" key="1">
    <citation type="submission" date="2023-06" db="EMBL/GenBank/DDBJ databases">
        <title>Genome-scale phylogeny and comparative genomics of the fungal order Sordariales.</title>
        <authorList>
            <consortium name="Lawrence Berkeley National Laboratory"/>
            <person name="Hensen N."/>
            <person name="Bonometti L."/>
            <person name="Westerberg I."/>
            <person name="Brannstrom I.O."/>
            <person name="Guillou S."/>
            <person name="Cros-Aarteil S."/>
            <person name="Calhoun S."/>
            <person name="Haridas S."/>
            <person name="Kuo A."/>
            <person name="Mondo S."/>
            <person name="Pangilinan J."/>
            <person name="Riley R."/>
            <person name="Labutti K."/>
            <person name="Andreopoulos B."/>
            <person name="Lipzen A."/>
            <person name="Chen C."/>
            <person name="Yanf M."/>
            <person name="Daum C."/>
            <person name="Ng V."/>
            <person name="Clum A."/>
            <person name="Steindorff A."/>
            <person name="Ohm R."/>
            <person name="Martin F."/>
            <person name="Silar P."/>
            <person name="Natvig D."/>
            <person name="Lalanne C."/>
            <person name="Gautier V."/>
            <person name="Ament-Velasquez S.L."/>
            <person name="Kruys A."/>
            <person name="Hutchinson M.I."/>
            <person name="Powell A.J."/>
            <person name="Barry K."/>
            <person name="Miller A.N."/>
            <person name="Grigoriev I.V."/>
            <person name="Debuchy R."/>
            <person name="Gladieux P."/>
            <person name="Thoren M.H."/>
            <person name="Johannesson H."/>
        </authorList>
    </citation>
    <scope>NUCLEOTIDE SEQUENCE</scope>
    <source>
        <strain evidence="2">PSN4</strain>
    </source>
</reference>
<name>A0AAJ0FEK2_9PEZI</name>
<feature type="region of interest" description="Disordered" evidence="1">
    <location>
        <begin position="1"/>
        <end position="85"/>
    </location>
</feature>
<evidence type="ECO:0008006" key="4">
    <source>
        <dbReference type="Google" id="ProtNLM"/>
    </source>
</evidence>
<comment type="caution">
    <text evidence="2">The sequence shown here is derived from an EMBL/GenBank/DDBJ whole genome shotgun (WGS) entry which is preliminary data.</text>
</comment>
<feature type="compositionally biased region" description="Polar residues" evidence="1">
    <location>
        <begin position="1"/>
        <end position="23"/>
    </location>
</feature>